<dbReference type="Proteomes" id="UP000019140">
    <property type="component" value="Unassembled WGS sequence"/>
</dbReference>
<dbReference type="Gene3D" id="3.40.190.10">
    <property type="entry name" value="Periplasmic binding protein-like II"/>
    <property type="match status" value="1"/>
</dbReference>
<feature type="non-terminal residue" evidence="2">
    <location>
        <position position="253"/>
    </location>
</feature>
<dbReference type="PANTHER" id="PTHR30290:SF83">
    <property type="entry name" value="ABC TRANSPORTER SUBSTRATE-BINDING PROTEIN"/>
    <property type="match status" value="1"/>
</dbReference>
<dbReference type="Gene3D" id="3.10.105.10">
    <property type="entry name" value="Dipeptide-binding Protein, Domain 3"/>
    <property type="match status" value="1"/>
</dbReference>
<feature type="domain" description="Solute-binding protein family 5" evidence="1">
    <location>
        <begin position="17"/>
        <end position="240"/>
    </location>
</feature>
<sequence>MASLVNFRIPAIIYDANTNAKGWKKVDDYTVEFRTKSPDSFFPYQVCYILISSPAQFEKVGGDWQKYLNEPSGTGPWKMTKLVPRERAEFVPFKEHWDPSRQPKLDKVITIPIPEPNARTNALLAGEVDWIEAPAPDAIPRLEQEGMVISSNLYPHVWSWHLSRVEGSPWNDIRVRKAANLAIDREGIIELLGGYAREAKGHVSSTDPWFGEPGFELKSDPDAAAKLLAEAGYGPDKPVEVKVLISASGSGQM</sequence>
<dbReference type="InterPro" id="IPR000914">
    <property type="entry name" value="SBP_5_dom"/>
</dbReference>
<name>W4LD66_9BACT</name>
<evidence type="ECO:0000313" key="2">
    <source>
        <dbReference type="EMBL" id="ETW95932.1"/>
    </source>
</evidence>
<dbReference type="GO" id="GO:0015833">
    <property type="term" value="P:peptide transport"/>
    <property type="evidence" value="ECO:0007669"/>
    <property type="project" value="TreeGrafter"/>
</dbReference>
<gene>
    <name evidence="2" type="ORF">ETSY2_47370</name>
</gene>
<keyword evidence="3" id="KW-1185">Reference proteome</keyword>
<dbReference type="SUPFAM" id="SSF53850">
    <property type="entry name" value="Periplasmic binding protein-like II"/>
    <property type="match status" value="1"/>
</dbReference>
<evidence type="ECO:0000313" key="3">
    <source>
        <dbReference type="Proteomes" id="UP000019140"/>
    </source>
</evidence>
<organism evidence="2 3">
    <name type="scientific">Candidatus Entotheonella gemina</name>
    <dbReference type="NCBI Taxonomy" id="1429439"/>
    <lineage>
        <taxon>Bacteria</taxon>
        <taxon>Pseudomonadati</taxon>
        <taxon>Nitrospinota/Tectimicrobiota group</taxon>
        <taxon>Candidatus Tectimicrobiota</taxon>
        <taxon>Candidatus Entotheonellia</taxon>
        <taxon>Candidatus Entotheonellales</taxon>
        <taxon>Candidatus Entotheonellaceae</taxon>
        <taxon>Candidatus Entotheonella</taxon>
    </lineage>
</organism>
<comment type="caution">
    <text evidence="2">The sequence shown here is derived from an EMBL/GenBank/DDBJ whole genome shotgun (WGS) entry which is preliminary data.</text>
</comment>
<dbReference type="Pfam" id="PF00496">
    <property type="entry name" value="SBP_bac_5"/>
    <property type="match status" value="1"/>
</dbReference>
<evidence type="ECO:0000259" key="1">
    <source>
        <dbReference type="Pfam" id="PF00496"/>
    </source>
</evidence>
<dbReference type="EMBL" id="AZHX01002252">
    <property type="protein sequence ID" value="ETW95932.1"/>
    <property type="molecule type" value="Genomic_DNA"/>
</dbReference>
<dbReference type="PANTHER" id="PTHR30290">
    <property type="entry name" value="PERIPLASMIC BINDING COMPONENT OF ABC TRANSPORTER"/>
    <property type="match status" value="1"/>
</dbReference>
<reference evidence="2 3" key="1">
    <citation type="journal article" date="2014" name="Nature">
        <title>An environmental bacterial taxon with a large and distinct metabolic repertoire.</title>
        <authorList>
            <person name="Wilson M.C."/>
            <person name="Mori T."/>
            <person name="Ruckert C."/>
            <person name="Uria A.R."/>
            <person name="Helf M.J."/>
            <person name="Takada K."/>
            <person name="Gernert C."/>
            <person name="Steffens U.A."/>
            <person name="Heycke N."/>
            <person name="Schmitt S."/>
            <person name="Rinke C."/>
            <person name="Helfrich E.J."/>
            <person name="Brachmann A.O."/>
            <person name="Gurgui C."/>
            <person name="Wakimoto T."/>
            <person name="Kracht M."/>
            <person name="Crusemann M."/>
            <person name="Hentschel U."/>
            <person name="Abe I."/>
            <person name="Matsunaga S."/>
            <person name="Kalinowski J."/>
            <person name="Takeyama H."/>
            <person name="Piel J."/>
        </authorList>
    </citation>
    <scope>NUCLEOTIDE SEQUENCE [LARGE SCALE GENOMIC DNA]</scope>
    <source>
        <strain evidence="3">TSY2</strain>
    </source>
</reference>
<dbReference type="AlphaFoldDB" id="W4LD66"/>
<dbReference type="GO" id="GO:1904680">
    <property type="term" value="F:peptide transmembrane transporter activity"/>
    <property type="evidence" value="ECO:0007669"/>
    <property type="project" value="TreeGrafter"/>
</dbReference>
<dbReference type="InterPro" id="IPR039424">
    <property type="entry name" value="SBP_5"/>
</dbReference>
<dbReference type="HOGENOM" id="CLU_1100423_0_0_7"/>
<proteinExistence type="predicted"/>
<accession>W4LD66</accession>
<protein>
    <recommendedName>
        <fullName evidence="1">Solute-binding protein family 5 domain-containing protein</fullName>
    </recommendedName>
</protein>